<protein>
    <submittedName>
        <fullName evidence="2">Uncharacterized protein</fullName>
    </submittedName>
</protein>
<evidence type="ECO:0000313" key="2">
    <source>
        <dbReference type="EMBL" id="RZU30999.1"/>
    </source>
</evidence>
<evidence type="ECO:0000256" key="1">
    <source>
        <dbReference type="SAM" id="MobiDB-lite"/>
    </source>
</evidence>
<gene>
    <name evidence="2" type="ORF">BKA19_0636</name>
</gene>
<dbReference type="Proteomes" id="UP000292507">
    <property type="component" value="Unassembled WGS sequence"/>
</dbReference>
<feature type="region of interest" description="Disordered" evidence="1">
    <location>
        <begin position="1"/>
        <end position="23"/>
    </location>
</feature>
<comment type="caution">
    <text evidence="2">The sequence shown here is derived from an EMBL/GenBank/DDBJ whole genome shotgun (WGS) entry which is preliminary data.</text>
</comment>
<accession>A0A4Q7Y559</accession>
<reference evidence="2 3" key="1">
    <citation type="submission" date="2019-02" db="EMBL/GenBank/DDBJ databases">
        <title>Sequencing the genomes of 1000 actinobacteria strains.</title>
        <authorList>
            <person name="Klenk H.-P."/>
        </authorList>
    </citation>
    <scope>NUCLEOTIDE SEQUENCE [LARGE SCALE GENOMIC DNA]</scope>
    <source>
        <strain evidence="2 3">DSM 44509</strain>
    </source>
</reference>
<evidence type="ECO:0000313" key="3">
    <source>
        <dbReference type="Proteomes" id="UP000292507"/>
    </source>
</evidence>
<proteinExistence type="predicted"/>
<dbReference type="EMBL" id="SHKV01000001">
    <property type="protein sequence ID" value="RZU30999.1"/>
    <property type="molecule type" value="Genomic_DNA"/>
</dbReference>
<dbReference type="AlphaFoldDB" id="A0A4Q7Y559"/>
<organism evidence="2 3">
    <name type="scientific">Blastococcus saxobsidens</name>
    <dbReference type="NCBI Taxonomy" id="138336"/>
    <lineage>
        <taxon>Bacteria</taxon>
        <taxon>Bacillati</taxon>
        <taxon>Actinomycetota</taxon>
        <taxon>Actinomycetes</taxon>
        <taxon>Geodermatophilales</taxon>
        <taxon>Geodermatophilaceae</taxon>
        <taxon>Blastococcus</taxon>
    </lineage>
</organism>
<dbReference type="RefSeq" id="WP_104528601.1">
    <property type="nucleotide sequence ID" value="NZ_POQT01000015.1"/>
</dbReference>
<keyword evidence="3" id="KW-1185">Reference proteome</keyword>
<sequence length="69" mass="7523">MTALSLERLLPTSPRGSRASSAGDRLARYMTQQSDAARSAFDAATAYEQAHTRAARRAVLNRLSARMGR</sequence>
<name>A0A4Q7Y559_9ACTN</name>